<dbReference type="GO" id="GO:0006364">
    <property type="term" value="P:rRNA processing"/>
    <property type="evidence" value="ECO:0007669"/>
    <property type="project" value="TreeGrafter"/>
</dbReference>
<dbReference type="Pfam" id="PF01868">
    <property type="entry name" value="RNase_P-MRP_p29"/>
    <property type="match status" value="1"/>
</dbReference>
<dbReference type="Proteomes" id="UP000593571">
    <property type="component" value="Unassembled WGS sequence"/>
</dbReference>
<gene>
    <name evidence="10" type="ORF">HJG63_015659</name>
</gene>
<dbReference type="GO" id="GO:0005730">
    <property type="term" value="C:nucleolus"/>
    <property type="evidence" value="ECO:0007669"/>
    <property type="project" value="UniProtKB-SubCell"/>
</dbReference>
<dbReference type="AlphaFoldDB" id="A0A7J8CKR6"/>
<dbReference type="InterPro" id="IPR023534">
    <property type="entry name" value="Rof/RNase_P-like"/>
</dbReference>
<evidence type="ECO:0000313" key="11">
    <source>
        <dbReference type="Proteomes" id="UP000593571"/>
    </source>
</evidence>
<dbReference type="EMBL" id="JACASE010000014">
    <property type="protein sequence ID" value="KAF6411362.1"/>
    <property type="molecule type" value="Genomic_DNA"/>
</dbReference>
<evidence type="ECO:0000256" key="2">
    <source>
        <dbReference type="ARBA" id="ARBA00004604"/>
    </source>
</evidence>
<dbReference type="GO" id="GO:0033204">
    <property type="term" value="F:ribonuclease P RNA binding"/>
    <property type="evidence" value="ECO:0007669"/>
    <property type="project" value="InterPro"/>
</dbReference>
<evidence type="ECO:0000256" key="9">
    <source>
        <dbReference type="PIRNR" id="PIRNR027081"/>
    </source>
</evidence>
<dbReference type="GO" id="GO:0000172">
    <property type="term" value="C:ribonuclease MRP complex"/>
    <property type="evidence" value="ECO:0007669"/>
    <property type="project" value="InterPro"/>
</dbReference>
<evidence type="ECO:0000256" key="8">
    <source>
        <dbReference type="ARBA" id="ARBA00046486"/>
    </source>
</evidence>
<dbReference type="PIRSF" id="PIRSF027081">
    <property type="entry name" value="RNase_P/MRP_p29_subunit"/>
    <property type="match status" value="1"/>
</dbReference>
<accession>A0A7J8CKR6</accession>
<keyword evidence="6 9" id="KW-0819">tRNA processing</keyword>
<name>A0A7J8CKR6_ROUAE</name>
<dbReference type="GO" id="GO:0030677">
    <property type="term" value="C:ribonuclease P complex"/>
    <property type="evidence" value="ECO:0007669"/>
    <property type="project" value="UniProtKB-UniRule"/>
</dbReference>
<evidence type="ECO:0000256" key="6">
    <source>
        <dbReference type="ARBA" id="ARBA00022694"/>
    </source>
</evidence>
<dbReference type="GO" id="GO:0001682">
    <property type="term" value="P:tRNA 5'-leader removal"/>
    <property type="evidence" value="ECO:0007669"/>
    <property type="project" value="InterPro"/>
</dbReference>
<dbReference type="PANTHER" id="PTHR13348">
    <property type="entry name" value="RIBONUCLEASE P SUBUNIT P29"/>
    <property type="match status" value="1"/>
</dbReference>
<dbReference type="SMART" id="SM00538">
    <property type="entry name" value="POP4"/>
    <property type="match status" value="1"/>
</dbReference>
<evidence type="ECO:0000256" key="3">
    <source>
        <dbReference type="ARBA" id="ARBA00006181"/>
    </source>
</evidence>
<keyword evidence="11" id="KW-1185">Reference proteome</keyword>
<dbReference type="InterPro" id="IPR002730">
    <property type="entry name" value="Rpp29/RNP1"/>
</dbReference>
<evidence type="ECO:0000313" key="10">
    <source>
        <dbReference type="EMBL" id="KAF6411362.1"/>
    </source>
</evidence>
<comment type="subcellular location">
    <subcellularLocation>
        <location evidence="2 9">Nucleus</location>
        <location evidence="2 9">Nucleolus</location>
    </subcellularLocation>
</comment>
<evidence type="ECO:0000256" key="1">
    <source>
        <dbReference type="ARBA" id="ARBA00002435"/>
    </source>
</evidence>
<proteinExistence type="inferred from homology"/>
<dbReference type="InterPro" id="IPR016848">
    <property type="entry name" value="RNase_P/MRP_Rpp29-subunit"/>
</dbReference>
<comment type="subunit">
    <text evidence="8">Component of nuclear RNase P and RNase MRP ribonucleoproteins. RNase P consists of a catalytic RNA moiety and 10 different protein chains; POP1, POP4, POP5, POP7, RPP14, RPP21, RPP25, RPP30, RPP38 and RPP40. Within the RNase P complex, POP1, POP7 and RPP25 form the 'finger' subcomplex, POP5, RPP14, RPP40 and homodimeric RPP30 form the 'palm' subcomplex, and RPP21, POP4 and RPP38 form the 'wrist' subcomplex. All subunits of the RNase P complex interact with the catalytic RNA. Several subunits of RNase P are also part of the RNase MRP complex. RNase MRP consists of a catalytic RNA moiety and about 8 protein subunits; POP1, POP7, RPP25, RPP30, RPP38, RPP40 and possibly also POP4 and POP5.</text>
</comment>
<comment type="similarity">
    <text evidence="3">Belongs to the eukaryotic/archaeal RNase P protein component 1 family.</text>
</comment>
<protein>
    <recommendedName>
        <fullName evidence="4 9">Ribonuclease P protein subunit p29</fullName>
    </recommendedName>
</protein>
<comment type="function">
    <text evidence="1 9">Component of ribonuclease P, a ribonucleoprotein complex that generates mature tRNA molecules by cleaving their 5'-ends.</text>
</comment>
<evidence type="ECO:0000256" key="4">
    <source>
        <dbReference type="ARBA" id="ARBA00016225"/>
    </source>
</evidence>
<dbReference type="SUPFAM" id="SSF101744">
    <property type="entry name" value="Rof/RNase P subunit-like"/>
    <property type="match status" value="1"/>
</dbReference>
<organism evidence="10 11">
    <name type="scientific">Rousettus aegyptiacus</name>
    <name type="common">Egyptian fruit bat</name>
    <name type="synonym">Pteropus aegyptiacus</name>
    <dbReference type="NCBI Taxonomy" id="9407"/>
    <lineage>
        <taxon>Eukaryota</taxon>
        <taxon>Metazoa</taxon>
        <taxon>Chordata</taxon>
        <taxon>Craniata</taxon>
        <taxon>Vertebrata</taxon>
        <taxon>Euteleostomi</taxon>
        <taxon>Mammalia</taxon>
        <taxon>Eutheria</taxon>
        <taxon>Laurasiatheria</taxon>
        <taxon>Chiroptera</taxon>
        <taxon>Yinpterochiroptera</taxon>
        <taxon>Pteropodoidea</taxon>
        <taxon>Pteropodidae</taxon>
        <taxon>Rousettinae</taxon>
        <taxon>Rousettus</taxon>
    </lineage>
</organism>
<keyword evidence="5" id="KW-0597">Phosphoprotein</keyword>
<evidence type="ECO:0000256" key="5">
    <source>
        <dbReference type="ARBA" id="ARBA00022553"/>
    </source>
</evidence>
<dbReference type="Gene3D" id="2.30.30.210">
    <property type="entry name" value="Ribonuclease P/MRP, subunit p29"/>
    <property type="match status" value="1"/>
</dbReference>
<dbReference type="InterPro" id="IPR036980">
    <property type="entry name" value="RNase_P/MRP_Rpp29_sf"/>
</dbReference>
<keyword evidence="7 9" id="KW-0539">Nucleus</keyword>
<evidence type="ECO:0000256" key="7">
    <source>
        <dbReference type="ARBA" id="ARBA00023242"/>
    </source>
</evidence>
<dbReference type="FunFam" id="2.30.30.210:FF:000001">
    <property type="entry name" value="Ribonuclease P protein subunit p29"/>
    <property type="match status" value="1"/>
</dbReference>
<sequence length="220" mass="25333">MKSAIYHALSQKEAKELDVQHPGAQRAEAFVQAFLRRSTPRMSRQAREDQLQRKAVVLEYFARRKPKEKRRRSRGLSARQRRGLRLFDIKPEQQRYNLFLPLHELWTQYIRDLCGGLKPDTHPQVIQAKLLKADLHGAVISVTKAKCPSYVGATGILLQETKHVFKIITKEDRLKVIPKLNCVFAVETDGFVSYIYGSKFQLRSSERSAKKFKAKGAIDL</sequence>
<comment type="caution">
    <text evidence="10">The sequence shown here is derived from an EMBL/GenBank/DDBJ whole genome shotgun (WGS) entry which is preliminary data.</text>
</comment>
<reference evidence="10 11" key="1">
    <citation type="journal article" date="2020" name="Nature">
        <title>Six reference-quality genomes reveal evolution of bat adaptations.</title>
        <authorList>
            <person name="Jebb D."/>
            <person name="Huang Z."/>
            <person name="Pippel M."/>
            <person name="Hughes G.M."/>
            <person name="Lavrichenko K."/>
            <person name="Devanna P."/>
            <person name="Winkler S."/>
            <person name="Jermiin L.S."/>
            <person name="Skirmuntt E.C."/>
            <person name="Katzourakis A."/>
            <person name="Burkitt-Gray L."/>
            <person name="Ray D.A."/>
            <person name="Sullivan K.A.M."/>
            <person name="Roscito J.G."/>
            <person name="Kirilenko B.M."/>
            <person name="Davalos L.M."/>
            <person name="Corthals A.P."/>
            <person name="Power M.L."/>
            <person name="Jones G."/>
            <person name="Ransome R.D."/>
            <person name="Dechmann D.K.N."/>
            <person name="Locatelli A.G."/>
            <person name="Puechmaille S.J."/>
            <person name="Fedrigo O."/>
            <person name="Jarvis E.D."/>
            <person name="Hiller M."/>
            <person name="Vernes S.C."/>
            <person name="Myers E.W."/>
            <person name="Teeling E.C."/>
        </authorList>
    </citation>
    <scope>NUCLEOTIDE SEQUENCE [LARGE SCALE GENOMIC DNA]</scope>
    <source>
        <strain evidence="10">MRouAeg1</strain>
        <tissue evidence="10">Muscle</tissue>
    </source>
</reference>
<dbReference type="PANTHER" id="PTHR13348:SF0">
    <property type="entry name" value="RIBONUCLEASE P PROTEIN SUBUNIT P29"/>
    <property type="match status" value="1"/>
</dbReference>